<dbReference type="EMBL" id="JAGIOB010000001">
    <property type="protein sequence ID" value="MBP2417533.1"/>
    <property type="molecule type" value="Genomic_DNA"/>
</dbReference>
<dbReference type="Proteomes" id="UP000758168">
    <property type="component" value="Unassembled WGS sequence"/>
</dbReference>
<sequence>MTRRPFGPGPDVLLRDGTPVAPVAVAQRTAERRRGLLGTDAVVGALWITRCPSVHMVGMRYPLDVAVLDGDGVVLHVGTLQPWTGLTRPRRGARATLEAAAGALAAWGVVPGSRLEVRRRPG</sequence>
<reference evidence="1 2" key="1">
    <citation type="submission" date="2021-03" db="EMBL/GenBank/DDBJ databases">
        <title>Sequencing the genomes of 1000 actinobacteria strains.</title>
        <authorList>
            <person name="Klenk H.-P."/>
        </authorList>
    </citation>
    <scope>NUCLEOTIDE SEQUENCE [LARGE SCALE GENOMIC DNA]</scope>
    <source>
        <strain evidence="1 2">DSM 12936</strain>
    </source>
</reference>
<dbReference type="InterPro" id="IPR003795">
    <property type="entry name" value="DUF192"/>
</dbReference>
<dbReference type="Pfam" id="PF02643">
    <property type="entry name" value="DUF192"/>
    <property type="match status" value="1"/>
</dbReference>
<evidence type="ECO:0000313" key="1">
    <source>
        <dbReference type="EMBL" id="MBP2417533.1"/>
    </source>
</evidence>
<proteinExistence type="predicted"/>
<protein>
    <submittedName>
        <fullName evidence="1">Uncharacterized membrane protein (UPF0127 family)</fullName>
    </submittedName>
</protein>
<keyword evidence="2" id="KW-1185">Reference proteome</keyword>
<dbReference type="InterPro" id="IPR038695">
    <property type="entry name" value="Saro_0823-like_sf"/>
</dbReference>
<accession>A0ABS4Z914</accession>
<gene>
    <name evidence="1" type="ORF">JOF54_002455</name>
</gene>
<organism evidence="1 2">
    <name type="scientific">Microlunatus capsulatus</name>
    <dbReference type="NCBI Taxonomy" id="99117"/>
    <lineage>
        <taxon>Bacteria</taxon>
        <taxon>Bacillati</taxon>
        <taxon>Actinomycetota</taxon>
        <taxon>Actinomycetes</taxon>
        <taxon>Propionibacteriales</taxon>
        <taxon>Propionibacteriaceae</taxon>
        <taxon>Microlunatus</taxon>
    </lineage>
</organism>
<dbReference type="RefSeq" id="WP_210056183.1">
    <property type="nucleotide sequence ID" value="NZ_BAAAMH010000003.1"/>
</dbReference>
<evidence type="ECO:0000313" key="2">
    <source>
        <dbReference type="Proteomes" id="UP000758168"/>
    </source>
</evidence>
<name>A0ABS4Z914_9ACTN</name>
<dbReference type="Gene3D" id="2.60.120.1140">
    <property type="entry name" value="Protein of unknown function DUF192"/>
    <property type="match status" value="1"/>
</dbReference>
<comment type="caution">
    <text evidence="1">The sequence shown here is derived from an EMBL/GenBank/DDBJ whole genome shotgun (WGS) entry which is preliminary data.</text>
</comment>